<sequence length="390" mass="43323">MRTPKNLDVDSDDGDKGDINGTSGADDEYSGTVQLAGENDDGSPEGAGADAKKEEESHESSGDADFSEKSETQEPTKAEESRVSKRSGAEFRLSPSDASRDGDATLDILNTEDFSPRGIRWRYLGGPLKSSDVVMMVGTADSKMPKRGGKGYRFVEEFDGRPKPPLSQIADTVSHAISNVAKWKGFGKRKQHKAHFPGGKPKLVSCLRRPENRHWTHKQVHEYLRSLHETFTTQPTPPSTPEDLDKSLIPLMNKRRVDPILMLSANKLRHQLNLGSSNEDDIFNFLLIRKKSSDLLMKQHLVRSGQQKPPPSIDELSGQLLQLSKSTSFEEIPETRINTASFTIKSDIPCRRRSHTGIRGCCANLKKLICSSCLVPHPQNRSTTKRPPQR</sequence>
<organism evidence="2">
    <name type="scientific">Cyprideis torosa</name>
    <dbReference type="NCBI Taxonomy" id="163714"/>
    <lineage>
        <taxon>Eukaryota</taxon>
        <taxon>Metazoa</taxon>
        <taxon>Ecdysozoa</taxon>
        <taxon>Arthropoda</taxon>
        <taxon>Crustacea</taxon>
        <taxon>Oligostraca</taxon>
        <taxon>Ostracoda</taxon>
        <taxon>Podocopa</taxon>
        <taxon>Podocopida</taxon>
        <taxon>Cytherocopina</taxon>
        <taxon>Cytheroidea</taxon>
        <taxon>Cytherideidae</taxon>
        <taxon>Cyprideis</taxon>
    </lineage>
</organism>
<feature type="compositionally biased region" description="Basic and acidic residues" evidence="1">
    <location>
        <begin position="1"/>
        <end position="18"/>
    </location>
</feature>
<proteinExistence type="predicted"/>
<evidence type="ECO:0000313" key="2">
    <source>
        <dbReference type="EMBL" id="CAD7233169.1"/>
    </source>
</evidence>
<evidence type="ECO:0000256" key="1">
    <source>
        <dbReference type="SAM" id="MobiDB-lite"/>
    </source>
</evidence>
<gene>
    <name evidence="2" type="ORF">CTOB1V02_LOCUS10992</name>
</gene>
<dbReference type="EMBL" id="OB665765">
    <property type="protein sequence ID" value="CAD7233169.1"/>
    <property type="molecule type" value="Genomic_DNA"/>
</dbReference>
<dbReference type="AlphaFoldDB" id="A0A7R8WQE8"/>
<feature type="compositionally biased region" description="Basic and acidic residues" evidence="1">
    <location>
        <begin position="50"/>
        <end position="89"/>
    </location>
</feature>
<protein>
    <submittedName>
        <fullName evidence="2">Uncharacterized protein</fullName>
    </submittedName>
</protein>
<feature type="region of interest" description="Disordered" evidence="1">
    <location>
        <begin position="1"/>
        <end position="104"/>
    </location>
</feature>
<name>A0A7R8WQE8_9CRUS</name>
<reference evidence="2" key="1">
    <citation type="submission" date="2020-11" db="EMBL/GenBank/DDBJ databases">
        <authorList>
            <person name="Tran Van P."/>
        </authorList>
    </citation>
    <scope>NUCLEOTIDE SEQUENCE</scope>
</reference>
<accession>A0A7R8WQE8</accession>